<dbReference type="Proteomes" id="UP001243375">
    <property type="component" value="Unassembled WGS sequence"/>
</dbReference>
<dbReference type="EMBL" id="JASBWU010000024">
    <property type="protein sequence ID" value="KAJ9112688.1"/>
    <property type="molecule type" value="Genomic_DNA"/>
</dbReference>
<reference evidence="1" key="1">
    <citation type="submission" date="2023-04" db="EMBL/GenBank/DDBJ databases">
        <title>Draft Genome sequencing of Naganishia species isolated from polar environments using Oxford Nanopore Technology.</title>
        <authorList>
            <person name="Leo P."/>
            <person name="Venkateswaran K."/>
        </authorList>
    </citation>
    <scope>NUCLEOTIDE SEQUENCE</scope>
    <source>
        <strain evidence="1">MNA-CCFEE 5425</strain>
    </source>
</reference>
<name>A0ACC2WLR5_9TREE</name>
<evidence type="ECO:0000313" key="2">
    <source>
        <dbReference type="Proteomes" id="UP001243375"/>
    </source>
</evidence>
<organism evidence="1 2">
    <name type="scientific">Naganishia vaughanmartiniae</name>
    <dbReference type="NCBI Taxonomy" id="1424756"/>
    <lineage>
        <taxon>Eukaryota</taxon>
        <taxon>Fungi</taxon>
        <taxon>Dikarya</taxon>
        <taxon>Basidiomycota</taxon>
        <taxon>Agaricomycotina</taxon>
        <taxon>Tremellomycetes</taxon>
        <taxon>Filobasidiales</taxon>
        <taxon>Filobasidiaceae</taxon>
        <taxon>Naganishia</taxon>
    </lineage>
</organism>
<sequence length="131" mass="13181">MLPSRNPDYPDALIRRFKEPKGAKGRKSAAGAGGDGDGEGEGGTGVAVEGGNAEEDGAATAVPLGKKGGKPGKAKVRKSGAAVADGDGGTDSTRSQPAGHGKIVSVFLRCINHFPSLERVVGAQTFLLLRA</sequence>
<proteinExistence type="predicted"/>
<gene>
    <name evidence="1" type="ORF">QFC22_006190</name>
</gene>
<comment type="caution">
    <text evidence="1">The sequence shown here is derived from an EMBL/GenBank/DDBJ whole genome shotgun (WGS) entry which is preliminary data.</text>
</comment>
<protein>
    <submittedName>
        <fullName evidence="1">Uncharacterized protein</fullName>
    </submittedName>
</protein>
<accession>A0ACC2WLR5</accession>
<evidence type="ECO:0000313" key="1">
    <source>
        <dbReference type="EMBL" id="KAJ9112688.1"/>
    </source>
</evidence>
<keyword evidence="2" id="KW-1185">Reference proteome</keyword>